<proteinExistence type="predicted"/>
<organism evidence="1">
    <name type="scientific">Arundo donax</name>
    <name type="common">Giant reed</name>
    <name type="synonym">Donax arundinaceus</name>
    <dbReference type="NCBI Taxonomy" id="35708"/>
    <lineage>
        <taxon>Eukaryota</taxon>
        <taxon>Viridiplantae</taxon>
        <taxon>Streptophyta</taxon>
        <taxon>Embryophyta</taxon>
        <taxon>Tracheophyta</taxon>
        <taxon>Spermatophyta</taxon>
        <taxon>Magnoliopsida</taxon>
        <taxon>Liliopsida</taxon>
        <taxon>Poales</taxon>
        <taxon>Poaceae</taxon>
        <taxon>PACMAD clade</taxon>
        <taxon>Arundinoideae</taxon>
        <taxon>Arundineae</taxon>
        <taxon>Arundo</taxon>
    </lineage>
</organism>
<dbReference type="AlphaFoldDB" id="A0A0A9ANM9"/>
<reference evidence="1" key="2">
    <citation type="journal article" date="2015" name="Data Brief">
        <title>Shoot transcriptome of the giant reed, Arundo donax.</title>
        <authorList>
            <person name="Barrero R.A."/>
            <person name="Guerrero F.D."/>
            <person name="Moolhuijzen P."/>
            <person name="Goolsby J.A."/>
            <person name="Tidwell J."/>
            <person name="Bellgard S.E."/>
            <person name="Bellgard M.I."/>
        </authorList>
    </citation>
    <scope>NUCLEOTIDE SEQUENCE</scope>
    <source>
        <tissue evidence="1">Shoot tissue taken approximately 20 cm above the soil surface</tissue>
    </source>
</reference>
<protein>
    <submittedName>
        <fullName evidence="1">Uncharacterized protein</fullName>
    </submittedName>
</protein>
<name>A0A0A9ANM9_ARUDO</name>
<evidence type="ECO:0000313" key="1">
    <source>
        <dbReference type="EMBL" id="JAD51478.1"/>
    </source>
</evidence>
<accession>A0A0A9ANM9</accession>
<reference evidence="1" key="1">
    <citation type="submission" date="2014-09" db="EMBL/GenBank/DDBJ databases">
        <authorList>
            <person name="Magalhaes I.L.F."/>
            <person name="Oliveira U."/>
            <person name="Santos F.R."/>
            <person name="Vidigal T.H.D.A."/>
            <person name="Brescovit A.D."/>
            <person name="Santos A.J."/>
        </authorList>
    </citation>
    <scope>NUCLEOTIDE SEQUENCE</scope>
    <source>
        <tissue evidence="1">Shoot tissue taken approximately 20 cm above the soil surface</tissue>
    </source>
</reference>
<sequence>MAYPARLMEIVDPLLLSVEAESGQLNMAS</sequence>
<dbReference type="EMBL" id="GBRH01246417">
    <property type="protein sequence ID" value="JAD51478.1"/>
    <property type="molecule type" value="Transcribed_RNA"/>
</dbReference>